<dbReference type="OMA" id="INCVIKS"/>
<dbReference type="PANTHER" id="PTHR24345:SF0">
    <property type="entry name" value="CELL CYCLE SERINE_THREONINE-PROTEIN KINASE CDC5_MSD2"/>
    <property type="match status" value="1"/>
</dbReference>
<keyword evidence="6" id="KW-0812">Transmembrane</keyword>
<dbReference type="InterPro" id="IPR008271">
    <property type="entry name" value="Ser/Thr_kinase_AS"/>
</dbReference>
<dbReference type="EMBL" id="CAJJDP010000055">
    <property type="protein sequence ID" value="CAD8170575.1"/>
    <property type="molecule type" value="Genomic_DNA"/>
</dbReference>
<dbReference type="SMART" id="SM00220">
    <property type="entry name" value="S_TKc"/>
    <property type="match status" value="1"/>
</dbReference>
<feature type="domain" description="Protein kinase" evidence="7">
    <location>
        <begin position="178"/>
        <end position="434"/>
    </location>
</feature>
<keyword evidence="5" id="KW-0067">ATP-binding</keyword>
<evidence type="ECO:0000256" key="6">
    <source>
        <dbReference type="SAM" id="Phobius"/>
    </source>
</evidence>
<keyword evidence="4" id="KW-0418">Kinase</keyword>
<evidence type="ECO:0000313" key="9">
    <source>
        <dbReference type="Proteomes" id="UP000683925"/>
    </source>
</evidence>
<reference evidence="8" key="1">
    <citation type="submission" date="2021-01" db="EMBL/GenBank/DDBJ databases">
        <authorList>
            <consortium name="Genoscope - CEA"/>
            <person name="William W."/>
        </authorList>
    </citation>
    <scope>NUCLEOTIDE SEQUENCE</scope>
</reference>
<evidence type="ECO:0000256" key="5">
    <source>
        <dbReference type="ARBA" id="ARBA00022840"/>
    </source>
</evidence>
<dbReference type="GO" id="GO:0005634">
    <property type="term" value="C:nucleus"/>
    <property type="evidence" value="ECO:0007669"/>
    <property type="project" value="TreeGrafter"/>
</dbReference>
<evidence type="ECO:0000256" key="2">
    <source>
        <dbReference type="ARBA" id="ARBA00022679"/>
    </source>
</evidence>
<keyword evidence="1" id="KW-0723">Serine/threonine-protein kinase</keyword>
<proteinExistence type="predicted"/>
<dbReference type="PROSITE" id="PS00108">
    <property type="entry name" value="PROTEIN_KINASE_ST"/>
    <property type="match status" value="1"/>
</dbReference>
<keyword evidence="6" id="KW-1133">Transmembrane helix</keyword>
<evidence type="ECO:0000256" key="3">
    <source>
        <dbReference type="ARBA" id="ARBA00022741"/>
    </source>
</evidence>
<dbReference type="Pfam" id="PF00069">
    <property type="entry name" value="Pkinase"/>
    <property type="match status" value="1"/>
</dbReference>
<evidence type="ECO:0000259" key="7">
    <source>
        <dbReference type="PROSITE" id="PS50011"/>
    </source>
</evidence>
<dbReference type="GO" id="GO:0005524">
    <property type="term" value="F:ATP binding"/>
    <property type="evidence" value="ECO:0007669"/>
    <property type="project" value="UniProtKB-KW"/>
</dbReference>
<keyword evidence="3" id="KW-0547">Nucleotide-binding</keyword>
<accession>A0A8S1V107</accession>
<dbReference type="OrthoDB" id="296674at2759"/>
<dbReference type="InterPro" id="IPR000719">
    <property type="entry name" value="Prot_kinase_dom"/>
</dbReference>
<evidence type="ECO:0000256" key="4">
    <source>
        <dbReference type="ARBA" id="ARBA00022777"/>
    </source>
</evidence>
<protein>
    <recommendedName>
        <fullName evidence="7">Protein kinase domain-containing protein</fullName>
    </recommendedName>
</protein>
<dbReference type="AlphaFoldDB" id="A0A8S1V107"/>
<evidence type="ECO:0000256" key="1">
    <source>
        <dbReference type="ARBA" id="ARBA00022527"/>
    </source>
</evidence>
<name>A0A8S1V107_PAROT</name>
<organism evidence="8 9">
    <name type="scientific">Paramecium octaurelia</name>
    <dbReference type="NCBI Taxonomy" id="43137"/>
    <lineage>
        <taxon>Eukaryota</taxon>
        <taxon>Sar</taxon>
        <taxon>Alveolata</taxon>
        <taxon>Ciliophora</taxon>
        <taxon>Intramacronucleata</taxon>
        <taxon>Oligohymenophorea</taxon>
        <taxon>Peniculida</taxon>
        <taxon>Parameciidae</taxon>
        <taxon>Paramecium</taxon>
    </lineage>
</organism>
<feature type="transmembrane region" description="Helical" evidence="6">
    <location>
        <begin position="20"/>
        <end position="41"/>
    </location>
</feature>
<dbReference type="PROSITE" id="PS50011">
    <property type="entry name" value="PROTEIN_KINASE_DOM"/>
    <property type="match status" value="1"/>
</dbReference>
<dbReference type="Proteomes" id="UP000683925">
    <property type="component" value="Unassembled WGS sequence"/>
</dbReference>
<evidence type="ECO:0000313" key="8">
    <source>
        <dbReference type="EMBL" id="CAD8170575.1"/>
    </source>
</evidence>
<comment type="caution">
    <text evidence="8">The sequence shown here is derived from an EMBL/GenBank/DDBJ whole genome shotgun (WGS) entry which is preliminary data.</text>
</comment>
<keyword evidence="6" id="KW-0472">Membrane</keyword>
<dbReference type="GO" id="GO:0004674">
    <property type="term" value="F:protein serine/threonine kinase activity"/>
    <property type="evidence" value="ECO:0007669"/>
    <property type="project" value="UniProtKB-KW"/>
</dbReference>
<dbReference type="CDD" id="cd14014">
    <property type="entry name" value="STKc_PknB_like"/>
    <property type="match status" value="1"/>
</dbReference>
<keyword evidence="2" id="KW-0808">Transferase</keyword>
<keyword evidence="9" id="KW-1185">Reference proteome</keyword>
<gene>
    <name evidence="8" type="ORF">POCTA_138.1.T0550248</name>
</gene>
<sequence>MDQVYRFPILSNVTKMKIMYYNILLVINKYIMRIELVQIIIQYSWRGLMVMNNQIIDKFEIIYKQELLRLFLFKFVILRAINCVIKSFLNMFLPIFQSSFFQISRTQQEVIVKVFQEKLIIEGFIGFEGRQEKMLDFSETNYCIEWDYDTCQNNYLKGFTLCQYGQRQYQFQGQAHNLTGLRSVLRGRIGFFNWEKEVLFKKWIKKSEHSEIFQVLRGENQKVIKVLQDNDSNIELLVNQMLNQKPHVNLLHSDEFYKDELQVYLLMDFHEQSLGDLQNQYSKKRVPINILRPILQQLLEGVNHLHSHKIIHKDLKYDNVLITQDGTVKIIDFGLSQIGEATNIRSGTGGYIAPEVFSNQAITSKSDIFSIGVIFHKLLTGKGIYNNLSENMAGRMRISSHIKDKNAKDLLLQMLNQDPSLRYSAEDCLAHPFFTGEYDQPSQKVCLSNYLSPLSQYKFQPVSIQMISLSL</sequence>
<dbReference type="PANTHER" id="PTHR24345">
    <property type="entry name" value="SERINE/THREONINE-PROTEIN KINASE PLK"/>
    <property type="match status" value="1"/>
</dbReference>